<feature type="region of interest" description="Disordered" evidence="1">
    <location>
        <begin position="1"/>
        <end position="28"/>
    </location>
</feature>
<dbReference type="EMBL" id="FMXO01000007">
    <property type="protein sequence ID" value="SDB30924.1"/>
    <property type="molecule type" value="Genomic_DNA"/>
</dbReference>
<evidence type="ECO:0000313" key="2">
    <source>
        <dbReference type="EMBL" id="SDB30924.1"/>
    </source>
</evidence>
<dbReference type="PANTHER" id="PTHR39328:SF1">
    <property type="entry name" value="BLL2871 PROTEIN"/>
    <property type="match status" value="1"/>
</dbReference>
<dbReference type="Pfam" id="PF06267">
    <property type="entry name" value="DUF1028"/>
    <property type="match status" value="1"/>
</dbReference>
<protein>
    <recommendedName>
        <fullName evidence="4">DUF1028 domain-containing protein</fullName>
    </recommendedName>
</protein>
<evidence type="ECO:0008006" key="4">
    <source>
        <dbReference type="Google" id="ProtNLM"/>
    </source>
</evidence>
<dbReference type="AlphaFoldDB" id="A0A1G6CDC5"/>
<dbReference type="InterPro" id="IPR029055">
    <property type="entry name" value="Ntn_hydrolases_N"/>
</dbReference>
<keyword evidence="3" id="KW-1185">Reference proteome</keyword>
<evidence type="ECO:0000313" key="3">
    <source>
        <dbReference type="Proteomes" id="UP000198771"/>
    </source>
</evidence>
<dbReference type="PANTHER" id="PTHR39328">
    <property type="entry name" value="BLL2871 PROTEIN"/>
    <property type="match status" value="1"/>
</dbReference>
<reference evidence="2 3" key="1">
    <citation type="submission" date="2016-10" db="EMBL/GenBank/DDBJ databases">
        <authorList>
            <person name="de Groot N.N."/>
        </authorList>
    </citation>
    <scope>NUCLEOTIDE SEQUENCE [LARGE SCALE GENOMIC DNA]</scope>
    <source>
        <strain evidence="2 3">ASO4-2</strain>
    </source>
</reference>
<evidence type="ECO:0000256" key="1">
    <source>
        <dbReference type="SAM" id="MobiDB-lite"/>
    </source>
</evidence>
<dbReference type="Gene3D" id="3.60.20.10">
    <property type="entry name" value="Glutamine Phosphoribosylpyrophosphate, subunit 1, domain 1"/>
    <property type="match status" value="1"/>
</dbReference>
<organism evidence="2 3">
    <name type="scientific">Desulfonatronum thiosulfatophilum</name>
    <dbReference type="NCBI Taxonomy" id="617002"/>
    <lineage>
        <taxon>Bacteria</taxon>
        <taxon>Pseudomonadati</taxon>
        <taxon>Thermodesulfobacteriota</taxon>
        <taxon>Desulfovibrionia</taxon>
        <taxon>Desulfovibrionales</taxon>
        <taxon>Desulfonatronaceae</taxon>
        <taxon>Desulfonatronum</taxon>
    </lineage>
</organism>
<sequence length="227" mass="25027">MQRSSHDPIHRCPLSTNRPVRRGRGHRHAGCRQTVDACSSRIGAIATHARINPYLGIDGLELLRRRLAAVDVAELLQRSDPLIQTRQFAVLDMAGRAVAFTGTDCPDWAGHREAEGFSVQGNRLAGPRVVDAAAESLQHTAEQEELDLAARLVAALEASEAAGGDVKGEESATIYVVDTEDYPLWDIRVDLHDDPVAELRRLHDVFRERLLDKILAMPTRRHPAGTL</sequence>
<feature type="compositionally biased region" description="Basic and acidic residues" evidence="1">
    <location>
        <begin position="1"/>
        <end position="10"/>
    </location>
</feature>
<proteinExistence type="predicted"/>
<feature type="compositionally biased region" description="Basic residues" evidence="1">
    <location>
        <begin position="19"/>
        <end position="28"/>
    </location>
</feature>
<dbReference type="Proteomes" id="UP000198771">
    <property type="component" value="Unassembled WGS sequence"/>
</dbReference>
<gene>
    <name evidence="2" type="ORF">SAMN05660653_01502</name>
</gene>
<name>A0A1G6CDC5_9BACT</name>
<accession>A0A1G6CDC5</accession>
<dbReference type="InterPro" id="IPR010430">
    <property type="entry name" value="DUF1028"/>
</dbReference>
<dbReference type="SUPFAM" id="SSF56235">
    <property type="entry name" value="N-terminal nucleophile aminohydrolases (Ntn hydrolases)"/>
    <property type="match status" value="1"/>
</dbReference>